<dbReference type="AlphaFoldDB" id="A0A9W6TRM2"/>
<keyword evidence="3" id="KW-1185">Reference proteome</keyword>
<evidence type="ECO:0000313" key="2">
    <source>
        <dbReference type="EMBL" id="GMF18364.1"/>
    </source>
</evidence>
<dbReference type="Proteomes" id="UP001165121">
    <property type="component" value="Unassembled WGS sequence"/>
</dbReference>
<protein>
    <submittedName>
        <fullName evidence="2">Unnamed protein product</fullName>
    </submittedName>
</protein>
<dbReference type="SUPFAM" id="SSF56672">
    <property type="entry name" value="DNA/RNA polymerases"/>
    <property type="match status" value="1"/>
</dbReference>
<name>A0A9W6TRM2_9STRA</name>
<dbReference type="Gene3D" id="3.30.70.270">
    <property type="match status" value="2"/>
</dbReference>
<dbReference type="PANTHER" id="PTHR33064:SF37">
    <property type="entry name" value="RIBONUCLEASE H"/>
    <property type="match status" value="1"/>
</dbReference>
<evidence type="ECO:0000259" key="1">
    <source>
        <dbReference type="Pfam" id="PF17919"/>
    </source>
</evidence>
<sequence length="498" mass="55178">MMTVDTRAVNALTEPMPWPMPDIEADLAQVEDSDAYFTIDWWRGYWQLPQDEDSLELYTIMTHRGMFTPTRVSMGSGQILAWLDDILGYARSPSALLVVLKNVLELCAEYGLKLHPLKCCFFTREATWCGRMMSAQGVCHCPSRIDGLVSLPAPHTAGKLQQFLCAVNWMRGNIPEYNALTAKLYEVLGAAASVAQSRKKTRLHRVLLDSVGWGLEHDTALANVKDAVLRMVTLAHPKDDWEVCLFADASQIHFGAVVSQIPPEDAGLPIEKQRHQPLAFLTPQTRASLCLQAELVVIIDAAHVGLIILDHPGTGDLRLNDSLLPASDSIHLHASTRTQEVYGTVIPPAQHRHRGDLQRLHHRECPAVNVAGPLLPLVDDALAQAKPVCHHGANGVEAHAEHPHRQSHRRVVAVGHDQAHVCRGGGRRVGAEYSPQIADDRDCTRPDVDSVVRLCLAQIYFKPALDMIRQQHVRSTITKLRHKKGGVPKGMPPTHRIQ</sequence>
<dbReference type="InterPro" id="IPR051320">
    <property type="entry name" value="Viral_Replic_Matur_Polypro"/>
</dbReference>
<proteinExistence type="predicted"/>
<evidence type="ECO:0000313" key="3">
    <source>
        <dbReference type="Proteomes" id="UP001165121"/>
    </source>
</evidence>
<feature type="domain" description="Reverse transcriptase/retrotransposon-derived protein RNase H-like" evidence="1">
    <location>
        <begin position="213"/>
        <end position="264"/>
    </location>
</feature>
<gene>
    <name evidence="2" type="ORF">Pfra01_000158000</name>
</gene>
<accession>A0A9W6TRM2</accession>
<dbReference type="EMBL" id="BSXT01000128">
    <property type="protein sequence ID" value="GMF18364.1"/>
    <property type="molecule type" value="Genomic_DNA"/>
</dbReference>
<dbReference type="Pfam" id="PF17919">
    <property type="entry name" value="RT_RNaseH_2"/>
    <property type="match status" value="1"/>
</dbReference>
<dbReference type="InterPro" id="IPR043128">
    <property type="entry name" value="Rev_trsase/Diguanyl_cyclase"/>
</dbReference>
<comment type="caution">
    <text evidence="2">The sequence shown here is derived from an EMBL/GenBank/DDBJ whole genome shotgun (WGS) entry which is preliminary data.</text>
</comment>
<dbReference type="OrthoDB" id="101614at2759"/>
<reference evidence="2" key="1">
    <citation type="submission" date="2023-04" db="EMBL/GenBank/DDBJ databases">
        <title>Phytophthora fragariaefolia NBRC 109709.</title>
        <authorList>
            <person name="Ichikawa N."/>
            <person name="Sato H."/>
            <person name="Tonouchi N."/>
        </authorList>
    </citation>
    <scope>NUCLEOTIDE SEQUENCE</scope>
    <source>
        <strain evidence="2">NBRC 109709</strain>
    </source>
</reference>
<dbReference type="PANTHER" id="PTHR33064">
    <property type="entry name" value="POL PROTEIN"/>
    <property type="match status" value="1"/>
</dbReference>
<organism evidence="2 3">
    <name type="scientific">Phytophthora fragariaefolia</name>
    <dbReference type="NCBI Taxonomy" id="1490495"/>
    <lineage>
        <taxon>Eukaryota</taxon>
        <taxon>Sar</taxon>
        <taxon>Stramenopiles</taxon>
        <taxon>Oomycota</taxon>
        <taxon>Peronosporomycetes</taxon>
        <taxon>Peronosporales</taxon>
        <taxon>Peronosporaceae</taxon>
        <taxon>Phytophthora</taxon>
    </lineage>
</organism>
<dbReference type="InterPro" id="IPR041577">
    <property type="entry name" value="RT_RNaseH_2"/>
</dbReference>
<dbReference type="InterPro" id="IPR043502">
    <property type="entry name" value="DNA/RNA_pol_sf"/>
</dbReference>